<comment type="caution">
    <text evidence="2">The sequence shown here is derived from an EMBL/GenBank/DDBJ whole genome shotgun (WGS) entry which is preliminary data.</text>
</comment>
<dbReference type="SUPFAM" id="SSF54637">
    <property type="entry name" value="Thioesterase/thiol ester dehydrase-isomerase"/>
    <property type="match status" value="1"/>
</dbReference>
<protein>
    <recommendedName>
        <fullName evidence="3">Beta-hydroxyacyl-ACP dehydratase</fullName>
    </recommendedName>
</protein>
<dbReference type="AlphaFoldDB" id="X1MH56"/>
<evidence type="ECO:0008006" key="3">
    <source>
        <dbReference type="Google" id="ProtNLM"/>
    </source>
</evidence>
<sequence>MKFNLIDRITHIEKASRITAIKNLSLAEEYLADHFPENPVMPGVLMLEALVQAGAHLVRASKDFSPSVVIMTEARNVKYGQFVAPGDQLQIEVSLLNIEGDKARCQGRGILSGQTVVSARFVLNLVNLEDINPLLKENDRAIREAAKENFILLGGQRLLEESGR</sequence>
<dbReference type="EMBL" id="BARV01005954">
    <property type="protein sequence ID" value="GAI05704.1"/>
    <property type="molecule type" value="Genomic_DNA"/>
</dbReference>
<dbReference type="CDD" id="cd01288">
    <property type="entry name" value="FabZ"/>
    <property type="match status" value="1"/>
</dbReference>
<dbReference type="InterPro" id="IPR029069">
    <property type="entry name" value="HotDog_dom_sf"/>
</dbReference>
<dbReference type="GO" id="GO:0016829">
    <property type="term" value="F:lyase activity"/>
    <property type="evidence" value="ECO:0007669"/>
    <property type="project" value="UniProtKB-KW"/>
</dbReference>
<keyword evidence="1" id="KW-0456">Lyase</keyword>
<dbReference type="Pfam" id="PF07977">
    <property type="entry name" value="FabA"/>
    <property type="match status" value="1"/>
</dbReference>
<dbReference type="PANTHER" id="PTHR30272:SF1">
    <property type="entry name" value="3-HYDROXYACYL-[ACYL-CARRIER-PROTEIN] DEHYDRATASE"/>
    <property type="match status" value="1"/>
</dbReference>
<proteinExistence type="predicted"/>
<gene>
    <name evidence="2" type="ORF">S06H3_12126</name>
</gene>
<dbReference type="InterPro" id="IPR013114">
    <property type="entry name" value="FabA_FabZ"/>
</dbReference>
<dbReference type="Gene3D" id="3.10.129.10">
    <property type="entry name" value="Hotdog Thioesterase"/>
    <property type="match status" value="1"/>
</dbReference>
<dbReference type="PANTHER" id="PTHR30272">
    <property type="entry name" value="3-HYDROXYACYL-[ACYL-CARRIER-PROTEIN] DEHYDRATASE"/>
    <property type="match status" value="1"/>
</dbReference>
<name>X1MH56_9ZZZZ</name>
<evidence type="ECO:0000313" key="2">
    <source>
        <dbReference type="EMBL" id="GAI05704.1"/>
    </source>
</evidence>
<evidence type="ECO:0000256" key="1">
    <source>
        <dbReference type="ARBA" id="ARBA00023239"/>
    </source>
</evidence>
<reference evidence="2" key="1">
    <citation type="journal article" date="2014" name="Front. Microbiol.">
        <title>High frequency of phylogenetically diverse reductive dehalogenase-homologous genes in deep subseafloor sedimentary metagenomes.</title>
        <authorList>
            <person name="Kawai M."/>
            <person name="Futagami T."/>
            <person name="Toyoda A."/>
            <person name="Takaki Y."/>
            <person name="Nishi S."/>
            <person name="Hori S."/>
            <person name="Arai W."/>
            <person name="Tsubouchi T."/>
            <person name="Morono Y."/>
            <person name="Uchiyama I."/>
            <person name="Ito T."/>
            <person name="Fujiyama A."/>
            <person name="Inagaki F."/>
            <person name="Takami H."/>
        </authorList>
    </citation>
    <scope>NUCLEOTIDE SEQUENCE</scope>
    <source>
        <strain evidence="2">Expedition CK06-06</strain>
    </source>
</reference>
<accession>X1MH56</accession>
<organism evidence="2">
    <name type="scientific">marine sediment metagenome</name>
    <dbReference type="NCBI Taxonomy" id="412755"/>
    <lineage>
        <taxon>unclassified sequences</taxon>
        <taxon>metagenomes</taxon>
        <taxon>ecological metagenomes</taxon>
    </lineage>
</organism>